<keyword evidence="1" id="KW-0175">Coiled coil</keyword>
<sequence>MKFAPSFENTTTQLIVGTLGLVGIMALSVSMQSPSWPLTLGLAAISTIILARFLAILGIPMLLSGFLASAFWVALDFPTPDIWAVFTPLAMSFFGLVIGTRLDLEHIKKQGPGLALMSVVLGLAIVASVGLSYVVLDHTFRLGIEAFSPEHRLLYAVGFGYLALFGAPVITLAVCQQRGIWGNLAQATLLVSALLPIFGALLYPFFAAWAFEILEIQTSVTGSWTVLWRTLGLGLVLAALARLLGKMGERAQAPALAALFALGSWFAVQYDAIGFLAFIPAGIVLKHLPRTELAAHIQEWTTPSTLLFFLVLGLSMGLVIDESTLVIALALTVGRAAGISLIVGRIAAYIPRFSQAEVRRTLYSTGTLAVFFATDLSHAAPFFVPVANITAWVVLASAFFGAVTLDAALMRTGEDTQQVEEDEKLEELIPIEAVERGWWLDSRGFRDRWLSGRVRELRNVMLEAHKPIFEAVQTEYTVVIKSVDELEERVAKLSALLEEDLSDSERTLRINKIIQNFRQMDLDASAKASIEPTILRRLDEALAAAESENRSLKVELEDAFYQAPLNASFSHRALVMLRKIRRMVVGDTVRNVPLGRIWHYEIRLGMPNTLKFPILRTTRRIATTWQHIAELTRDASSLLVDIQTYWEQEANDEVLESLKVRSREVLADLDLTREMLEKSSDQNIRECATRGSENFDRFLFAVARAGTLEWPAFRFRLSARFDQAARQLSSTERQITRNVSLRDASIGQTMLWLTRLRFDEWYLDFLTQVGQSVQRNLQPNIYLDKLKQYSDADGSSLDSLLQNTADVLRVRSARFAENDVTADVLRRLERRVAGLPKELRVLGPQRQPQVVAVRDAVQNEILREVALVLLEGNELAEQLLRRTHAKITELRQDIATNANEESRSAALNALVDKHRAESEELVVGLKKRLRERCVGLVERVVKRPTFWRRADPTTQRARALYEKFRDYTRPAVRRLLVQFESRLNVPDAAESRVHIHDWNQHFHERMNALPAMYRRLFDTNVVDIADFYVERPSQENQLLMALQEPDLSILVHGNQGVGKTSLVHHVLDRSELGNLRRVSQIRLVRGMSDQEILQELAQALKLTEGKDVEREVSKITDRPIVILENADEFFWRTLNGFRRFSRLLDFISRTSPRISWIVVMRTPTVVMLDTCLGLKDYFSHVLEIPDFSAEGLRELIMKRHRASGYAVDFGEERFWNRWFGKTPKDVVFEDLWSQSNGNPLLGQLLWLSALERKNERTLSIEHIKAQPRHMTRSCQVDQQHILAALIRHRSMSVEELHQVLRISRSAIQRELNHLMRLGLVRLHLDLADRFEVSSLFSMTLEHELREENVL</sequence>
<dbReference type="SUPFAM" id="SSF52540">
    <property type="entry name" value="P-loop containing nucleoside triphosphate hydrolases"/>
    <property type="match status" value="1"/>
</dbReference>
<feature type="transmembrane region" description="Helical" evidence="2">
    <location>
        <begin position="389"/>
        <end position="409"/>
    </location>
</feature>
<dbReference type="Gene3D" id="1.10.10.10">
    <property type="entry name" value="Winged helix-like DNA-binding domain superfamily/Winged helix DNA-binding domain"/>
    <property type="match status" value="1"/>
</dbReference>
<keyword evidence="2" id="KW-1133">Transmembrane helix</keyword>
<gene>
    <name evidence="3" type="ORF">FRD01_09885</name>
</gene>
<organism evidence="3 4">
    <name type="scientific">Microvenator marinus</name>
    <dbReference type="NCBI Taxonomy" id="2600177"/>
    <lineage>
        <taxon>Bacteria</taxon>
        <taxon>Deltaproteobacteria</taxon>
        <taxon>Bradymonadales</taxon>
        <taxon>Microvenatoraceae</taxon>
        <taxon>Microvenator</taxon>
    </lineage>
</organism>
<reference evidence="3 4" key="1">
    <citation type="submission" date="2019-08" db="EMBL/GenBank/DDBJ databases">
        <authorList>
            <person name="Liang Q."/>
        </authorList>
    </citation>
    <scope>NUCLEOTIDE SEQUENCE [LARGE SCALE GENOMIC DNA]</scope>
    <source>
        <strain evidence="3 4">V1718</strain>
    </source>
</reference>
<dbReference type="KEGG" id="bbae:FRD01_09885"/>
<proteinExistence type="predicted"/>
<dbReference type="InterPro" id="IPR027417">
    <property type="entry name" value="P-loop_NTPase"/>
</dbReference>
<keyword evidence="4" id="KW-1185">Reference proteome</keyword>
<feature type="transmembrane region" description="Helical" evidence="2">
    <location>
        <begin position="300"/>
        <end position="320"/>
    </location>
</feature>
<dbReference type="OrthoDB" id="5493617at2"/>
<keyword evidence="2" id="KW-0472">Membrane</keyword>
<protein>
    <submittedName>
        <fullName evidence="3">Uncharacterized protein</fullName>
    </submittedName>
</protein>
<dbReference type="RefSeq" id="WP_146959230.1">
    <property type="nucleotide sequence ID" value="NZ_CP042467.1"/>
</dbReference>
<dbReference type="EMBL" id="CP042467">
    <property type="protein sequence ID" value="QED27545.1"/>
    <property type="molecule type" value="Genomic_DNA"/>
</dbReference>
<dbReference type="SUPFAM" id="SSF46785">
    <property type="entry name" value="Winged helix' DNA-binding domain"/>
    <property type="match status" value="1"/>
</dbReference>
<feature type="transmembrane region" description="Helical" evidence="2">
    <location>
        <begin position="362"/>
        <end position="383"/>
    </location>
</feature>
<dbReference type="InterPro" id="IPR036388">
    <property type="entry name" value="WH-like_DNA-bd_sf"/>
</dbReference>
<dbReference type="Proteomes" id="UP000321595">
    <property type="component" value="Chromosome"/>
</dbReference>
<name>A0A5B8XPV3_9DELT</name>
<keyword evidence="2" id="KW-0812">Transmembrane</keyword>
<feature type="transmembrane region" description="Helical" evidence="2">
    <location>
        <begin position="326"/>
        <end position="350"/>
    </location>
</feature>
<dbReference type="InterPro" id="IPR036390">
    <property type="entry name" value="WH_DNA-bd_sf"/>
</dbReference>
<feature type="transmembrane region" description="Helical" evidence="2">
    <location>
        <begin position="82"/>
        <end position="102"/>
    </location>
</feature>
<evidence type="ECO:0000313" key="4">
    <source>
        <dbReference type="Proteomes" id="UP000321595"/>
    </source>
</evidence>
<feature type="coiled-coil region" evidence="1">
    <location>
        <begin position="535"/>
        <end position="562"/>
    </location>
</feature>
<evidence type="ECO:0000256" key="2">
    <source>
        <dbReference type="SAM" id="Phobius"/>
    </source>
</evidence>
<evidence type="ECO:0000313" key="3">
    <source>
        <dbReference type="EMBL" id="QED27545.1"/>
    </source>
</evidence>
<feature type="transmembrane region" description="Helical" evidence="2">
    <location>
        <begin position="187"/>
        <end position="206"/>
    </location>
</feature>
<evidence type="ECO:0000256" key="1">
    <source>
        <dbReference type="SAM" id="Coils"/>
    </source>
</evidence>
<feature type="transmembrane region" description="Helical" evidence="2">
    <location>
        <begin position="12"/>
        <end position="31"/>
    </location>
</feature>
<dbReference type="Gene3D" id="3.40.50.300">
    <property type="entry name" value="P-loop containing nucleotide triphosphate hydrolases"/>
    <property type="match status" value="1"/>
</dbReference>
<feature type="transmembrane region" description="Helical" evidence="2">
    <location>
        <begin position="153"/>
        <end position="175"/>
    </location>
</feature>
<feature type="transmembrane region" description="Helical" evidence="2">
    <location>
        <begin position="38"/>
        <end position="62"/>
    </location>
</feature>
<feature type="transmembrane region" description="Helical" evidence="2">
    <location>
        <begin position="226"/>
        <end position="244"/>
    </location>
</feature>
<feature type="transmembrane region" description="Helical" evidence="2">
    <location>
        <begin position="114"/>
        <end position="133"/>
    </location>
</feature>
<accession>A0A5B8XPV3</accession>